<evidence type="ECO:0000313" key="1">
    <source>
        <dbReference type="EMBL" id="MDW0111499.1"/>
    </source>
</evidence>
<comment type="caution">
    <text evidence="1">The sequence shown here is derived from an EMBL/GenBank/DDBJ whole genome shotgun (WGS) entry which is preliminary data.</text>
</comment>
<accession>A0ABU4G3D8</accession>
<name>A0ABU4G3D8_9BACL</name>
<evidence type="ECO:0000313" key="2">
    <source>
        <dbReference type="Proteomes" id="UP001280629"/>
    </source>
</evidence>
<dbReference type="EMBL" id="JAUBDH010000016">
    <property type="protein sequence ID" value="MDW0111499.1"/>
    <property type="molecule type" value="Genomic_DNA"/>
</dbReference>
<organism evidence="1 2">
    <name type="scientific">Sporosarcina aquimarina</name>
    <dbReference type="NCBI Taxonomy" id="114975"/>
    <lineage>
        <taxon>Bacteria</taxon>
        <taxon>Bacillati</taxon>
        <taxon>Bacillota</taxon>
        <taxon>Bacilli</taxon>
        <taxon>Bacillales</taxon>
        <taxon>Caryophanaceae</taxon>
        <taxon>Sporosarcina</taxon>
    </lineage>
</organism>
<protein>
    <submittedName>
        <fullName evidence="1">Uncharacterized protein</fullName>
    </submittedName>
</protein>
<sequence length="96" mass="11372">MPGTNTQELEGIIMLDGLLDFNPLAIIHFDVEDTERKNGQYIGTYECWLTIEIIEYLEWKNYGNAEVLEFTENEIWLESEKGTFLVTHERLWKDKE</sequence>
<keyword evidence="2" id="KW-1185">Reference proteome</keyword>
<dbReference type="Proteomes" id="UP001280629">
    <property type="component" value="Unassembled WGS sequence"/>
</dbReference>
<reference evidence="1 2" key="1">
    <citation type="submission" date="2023-06" db="EMBL/GenBank/DDBJ databases">
        <title>Sporosarcina sp. nov., isolated from Korean traditional fermented seafood 'Jeotgal'.</title>
        <authorList>
            <person name="Yang A.-I."/>
            <person name="Shin N.-R."/>
        </authorList>
    </citation>
    <scope>NUCLEOTIDE SEQUENCE [LARGE SCALE GENOMIC DNA]</scope>
    <source>
        <strain evidence="1 2">KCTC3840</strain>
    </source>
</reference>
<gene>
    <name evidence="1" type="ORF">QT716_15865</name>
</gene>
<dbReference type="RefSeq" id="WP_317937166.1">
    <property type="nucleotide sequence ID" value="NZ_JAUBDH010000016.1"/>
</dbReference>
<proteinExistence type="predicted"/>